<sequence length="147" mass="16913">MNSIRKAKLDLESIHSIKKLCFHDDNYPLFFNRQLIDSSQDYFLVAQKETLVLGYVIGNHTKENDQGLLLYLGVHPDARGKNVGAKLAEQLVKLLENSQSREIFLTVHPNNAIAIKLYKKARFEVTATYDNYYLDDEPRVLITEQTV</sequence>
<accession>A0A1A7QY55</accession>
<dbReference type="Pfam" id="PF00583">
    <property type="entry name" value="Acetyltransf_1"/>
    <property type="match status" value="1"/>
</dbReference>
<keyword evidence="1 4" id="KW-0808">Transferase</keyword>
<dbReference type="PANTHER" id="PTHR42919:SF8">
    <property type="entry name" value="N-ALPHA-ACETYLTRANSFERASE 50"/>
    <property type="match status" value="1"/>
</dbReference>
<dbReference type="InterPro" id="IPR016181">
    <property type="entry name" value="Acyl_CoA_acyltransferase"/>
</dbReference>
<dbReference type="RefSeq" id="WP_066435529.1">
    <property type="nucleotide sequence ID" value="NZ_LZRN01000027.1"/>
</dbReference>
<proteinExistence type="predicted"/>
<dbReference type="EMBL" id="QLLQ01000005">
    <property type="protein sequence ID" value="RAJ24784.1"/>
    <property type="molecule type" value="Genomic_DNA"/>
</dbReference>
<dbReference type="AlphaFoldDB" id="A0A1A7QY55"/>
<dbReference type="GO" id="GO:0016747">
    <property type="term" value="F:acyltransferase activity, transferring groups other than amino-acyl groups"/>
    <property type="evidence" value="ECO:0007669"/>
    <property type="project" value="InterPro"/>
</dbReference>
<dbReference type="PROSITE" id="PS51186">
    <property type="entry name" value="GNAT"/>
    <property type="match status" value="1"/>
</dbReference>
<evidence type="ECO:0000256" key="2">
    <source>
        <dbReference type="ARBA" id="ARBA00023315"/>
    </source>
</evidence>
<keyword evidence="5" id="KW-1185">Reference proteome</keyword>
<dbReference type="InterPro" id="IPR000182">
    <property type="entry name" value="GNAT_dom"/>
</dbReference>
<name>A0A1A7QY55_9FLAO</name>
<dbReference type="STRING" id="49280.A9996_12695"/>
<protein>
    <submittedName>
        <fullName evidence="4">Ribosomal-protein-alanine N-acetyltransferase</fullName>
    </submittedName>
</protein>
<evidence type="ECO:0000259" key="3">
    <source>
        <dbReference type="PROSITE" id="PS51186"/>
    </source>
</evidence>
<organism evidence="4 5">
    <name type="scientific">Gelidibacter algens</name>
    <dbReference type="NCBI Taxonomy" id="49280"/>
    <lineage>
        <taxon>Bacteria</taxon>
        <taxon>Pseudomonadati</taxon>
        <taxon>Bacteroidota</taxon>
        <taxon>Flavobacteriia</taxon>
        <taxon>Flavobacteriales</taxon>
        <taxon>Flavobacteriaceae</taxon>
        <taxon>Gelidibacter</taxon>
    </lineage>
</organism>
<dbReference type="PIRSF" id="PIRSF037663">
    <property type="entry name" value="Acetyltransf_GNAT_prd"/>
    <property type="match status" value="1"/>
</dbReference>
<evidence type="ECO:0000313" key="5">
    <source>
        <dbReference type="Proteomes" id="UP000248987"/>
    </source>
</evidence>
<evidence type="ECO:0000313" key="4">
    <source>
        <dbReference type="EMBL" id="RAJ24784.1"/>
    </source>
</evidence>
<dbReference type="CDD" id="cd04301">
    <property type="entry name" value="NAT_SF"/>
    <property type="match status" value="1"/>
</dbReference>
<dbReference type="SUPFAM" id="SSF55729">
    <property type="entry name" value="Acyl-CoA N-acyltransferases (Nat)"/>
    <property type="match status" value="1"/>
</dbReference>
<dbReference type="Gene3D" id="3.40.630.30">
    <property type="match status" value="1"/>
</dbReference>
<dbReference type="PANTHER" id="PTHR42919">
    <property type="entry name" value="N-ALPHA-ACETYLTRANSFERASE"/>
    <property type="match status" value="1"/>
</dbReference>
<dbReference type="InterPro" id="IPR017255">
    <property type="entry name" value="AcTrfase_GNAT_prd"/>
</dbReference>
<evidence type="ECO:0000256" key="1">
    <source>
        <dbReference type="ARBA" id="ARBA00022679"/>
    </source>
</evidence>
<dbReference type="InterPro" id="IPR051556">
    <property type="entry name" value="N-term/lysine_N-AcTrnsfr"/>
</dbReference>
<reference evidence="4 5" key="1">
    <citation type="submission" date="2018-06" db="EMBL/GenBank/DDBJ databases">
        <title>Genomic Encyclopedia of Archaeal and Bacterial Type Strains, Phase II (KMG-II): from individual species to whole genera.</title>
        <authorList>
            <person name="Goeker M."/>
        </authorList>
    </citation>
    <scope>NUCLEOTIDE SEQUENCE [LARGE SCALE GENOMIC DNA]</scope>
    <source>
        <strain evidence="4 5">DSM 12408</strain>
    </source>
</reference>
<gene>
    <name evidence="4" type="ORF">LX77_01780</name>
</gene>
<feature type="domain" description="N-acetyltransferase" evidence="3">
    <location>
        <begin position="2"/>
        <end position="147"/>
    </location>
</feature>
<keyword evidence="2" id="KW-0012">Acyltransferase</keyword>
<dbReference type="OrthoDB" id="5292888at2"/>
<comment type="caution">
    <text evidence="4">The sequence shown here is derived from an EMBL/GenBank/DDBJ whole genome shotgun (WGS) entry which is preliminary data.</text>
</comment>
<dbReference type="Proteomes" id="UP000248987">
    <property type="component" value="Unassembled WGS sequence"/>
</dbReference>